<dbReference type="GO" id="GO:0015087">
    <property type="term" value="F:cobalt ion transmembrane transporter activity"/>
    <property type="evidence" value="ECO:0007669"/>
    <property type="project" value="TreeGrafter"/>
</dbReference>
<keyword evidence="14" id="KW-1185">Reference proteome</keyword>
<dbReference type="InterPro" id="IPR045861">
    <property type="entry name" value="CorA_cytoplasmic_dom"/>
</dbReference>
<organism evidence="13 14">
    <name type="scientific">Niallia circulans</name>
    <name type="common">Bacillus circulans</name>
    <dbReference type="NCBI Taxonomy" id="1397"/>
    <lineage>
        <taxon>Bacteria</taxon>
        <taxon>Bacillati</taxon>
        <taxon>Bacillota</taxon>
        <taxon>Bacilli</taxon>
        <taxon>Bacillales</taxon>
        <taxon>Bacillaceae</taxon>
        <taxon>Niallia</taxon>
    </lineage>
</organism>
<dbReference type="InterPro" id="IPR002523">
    <property type="entry name" value="MgTranspt_CorA/ZnTranspt_ZntB"/>
</dbReference>
<dbReference type="Proteomes" id="UP000036045">
    <property type="component" value="Unassembled WGS sequence"/>
</dbReference>
<proteinExistence type="inferred from homology"/>
<evidence type="ECO:0000256" key="11">
    <source>
        <dbReference type="ARBA" id="ARBA00045497"/>
    </source>
</evidence>
<dbReference type="PATRIC" id="fig|1397.4.peg.5169"/>
<evidence type="ECO:0000256" key="6">
    <source>
        <dbReference type="ARBA" id="ARBA00022842"/>
    </source>
</evidence>
<feature type="transmembrane region" description="Helical" evidence="12">
    <location>
        <begin position="241"/>
        <end position="260"/>
    </location>
</feature>
<name>A0A0J1IL89_NIACI</name>
<evidence type="ECO:0000256" key="12">
    <source>
        <dbReference type="SAM" id="Phobius"/>
    </source>
</evidence>
<protein>
    <submittedName>
        <fullName evidence="13">Mg2+ transporter protein, CorA-like protein</fullName>
    </submittedName>
</protein>
<dbReference type="Gene3D" id="1.20.58.340">
    <property type="entry name" value="Magnesium transport protein CorA, transmembrane region"/>
    <property type="match status" value="2"/>
</dbReference>
<dbReference type="PANTHER" id="PTHR46494">
    <property type="entry name" value="CORA FAMILY METAL ION TRANSPORTER (EUROFUNG)"/>
    <property type="match status" value="1"/>
</dbReference>
<keyword evidence="4" id="KW-1003">Cell membrane</keyword>
<gene>
    <name evidence="13" type="ORF">ABW02_09490</name>
</gene>
<dbReference type="GO" id="GO:0015095">
    <property type="term" value="F:magnesium ion transmembrane transporter activity"/>
    <property type="evidence" value="ECO:0007669"/>
    <property type="project" value="TreeGrafter"/>
</dbReference>
<comment type="subcellular location">
    <subcellularLocation>
        <location evidence="1">Cell membrane</location>
        <topology evidence="1">Multi-pass membrane protein</topology>
    </subcellularLocation>
</comment>
<accession>A0A0J1IL89</accession>
<dbReference type="Pfam" id="PF01544">
    <property type="entry name" value="CorA"/>
    <property type="match status" value="1"/>
</dbReference>
<keyword evidence="3" id="KW-0813">Transport</keyword>
<dbReference type="SUPFAM" id="SSF144083">
    <property type="entry name" value="Magnesium transport protein CorA, transmembrane region"/>
    <property type="match status" value="1"/>
</dbReference>
<feature type="transmembrane region" description="Helical" evidence="12">
    <location>
        <begin position="272"/>
        <end position="292"/>
    </location>
</feature>
<comment type="caution">
    <text evidence="13">The sequence shown here is derived from an EMBL/GenBank/DDBJ whole genome shotgun (WGS) entry which is preliminary data.</text>
</comment>
<evidence type="ECO:0000256" key="1">
    <source>
        <dbReference type="ARBA" id="ARBA00004651"/>
    </source>
</evidence>
<dbReference type="AlphaFoldDB" id="A0A0J1IL89"/>
<evidence type="ECO:0000313" key="14">
    <source>
        <dbReference type="Proteomes" id="UP000036045"/>
    </source>
</evidence>
<evidence type="ECO:0000256" key="9">
    <source>
        <dbReference type="ARBA" id="ARBA00023136"/>
    </source>
</evidence>
<sequence length="312" mass="37262">MQVKRYRLENWEWFQLLEEADIQEVSLEKGPLINSWFRDIKGNRSNYLHIDTSEEDQEILSGSLIYHREIDKKEDYEIFHFFLSRDTLITYDYKDNSLHIDRNNLIKEIKHAQTPIEGFMVILGKVMTDILYHIDAYEQQLEQLIWDVKQRNSIKTLDKVYQSRHELLVWKNVMIPFLEIRYSLEEAFGEEITKGKVYARVTKRIERGLILVEEYQKELNNLVNFEEVVSQHRGNEIMKTLTVFTTICTPIMAWGALWGMNFEIMPELKWKFGYVFSLAVIIGSTVVVYFYLKSRGWMGDLLKARKKNSFFR</sequence>
<dbReference type="GO" id="GO:0050897">
    <property type="term" value="F:cobalt ion binding"/>
    <property type="evidence" value="ECO:0007669"/>
    <property type="project" value="TreeGrafter"/>
</dbReference>
<evidence type="ECO:0000313" key="13">
    <source>
        <dbReference type="EMBL" id="KLV26767.1"/>
    </source>
</evidence>
<comment type="catalytic activity">
    <reaction evidence="10">
        <text>Mg(2+)(in) = Mg(2+)(out)</text>
        <dbReference type="Rhea" id="RHEA:29827"/>
        <dbReference type="ChEBI" id="CHEBI:18420"/>
    </reaction>
</comment>
<dbReference type="SUPFAM" id="SSF143865">
    <property type="entry name" value="CorA soluble domain-like"/>
    <property type="match status" value="1"/>
</dbReference>
<evidence type="ECO:0000256" key="3">
    <source>
        <dbReference type="ARBA" id="ARBA00022448"/>
    </source>
</evidence>
<dbReference type="GO" id="GO:0005886">
    <property type="term" value="C:plasma membrane"/>
    <property type="evidence" value="ECO:0007669"/>
    <property type="project" value="UniProtKB-SubCell"/>
</dbReference>
<evidence type="ECO:0000256" key="5">
    <source>
        <dbReference type="ARBA" id="ARBA00022692"/>
    </source>
</evidence>
<comment type="function">
    <text evidence="11">Mediates influx of magnesium ions. Alternates between open and closed states. Activated by low cytoplasmic Mg(2+) levels. Inactive when cytoplasmic Mg(2+) levels are high.</text>
</comment>
<dbReference type="CDD" id="cd12821">
    <property type="entry name" value="EcCorA_ZntB-like"/>
    <property type="match status" value="1"/>
</dbReference>
<comment type="similarity">
    <text evidence="2">Belongs to the CorA metal ion transporter (MIT) (TC 1.A.35) family.</text>
</comment>
<evidence type="ECO:0000256" key="2">
    <source>
        <dbReference type="ARBA" id="ARBA00009765"/>
    </source>
</evidence>
<dbReference type="GO" id="GO:0000287">
    <property type="term" value="F:magnesium ion binding"/>
    <property type="evidence" value="ECO:0007669"/>
    <property type="project" value="TreeGrafter"/>
</dbReference>
<keyword evidence="7 12" id="KW-1133">Transmembrane helix</keyword>
<keyword evidence="9 12" id="KW-0472">Membrane</keyword>
<dbReference type="FunFam" id="1.20.58.340:FF:000004">
    <property type="entry name" value="Magnesium transport protein CorA"/>
    <property type="match status" value="1"/>
</dbReference>
<dbReference type="EMBL" id="LDPH01000007">
    <property type="protein sequence ID" value="KLV26767.1"/>
    <property type="molecule type" value="Genomic_DNA"/>
</dbReference>
<evidence type="ECO:0000256" key="7">
    <source>
        <dbReference type="ARBA" id="ARBA00022989"/>
    </source>
</evidence>
<keyword evidence="6" id="KW-0460">Magnesium</keyword>
<keyword evidence="8" id="KW-0406">Ion transport</keyword>
<evidence type="ECO:0000256" key="10">
    <source>
        <dbReference type="ARBA" id="ARBA00034269"/>
    </source>
</evidence>
<dbReference type="InterPro" id="IPR045863">
    <property type="entry name" value="CorA_TM1_TM2"/>
</dbReference>
<evidence type="ECO:0000256" key="4">
    <source>
        <dbReference type="ARBA" id="ARBA00022475"/>
    </source>
</evidence>
<evidence type="ECO:0000256" key="8">
    <source>
        <dbReference type="ARBA" id="ARBA00023065"/>
    </source>
</evidence>
<dbReference type="PANTHER" id="PTHR46494:SF2">
    <property type="entry name" value="MAGNESIUM TRANSPORT PROTEIN CORA"/>
    <property type="match status" value="1"/>
</dbReference>
<keyword evidence="5 12" id="KW-0812">Transmembrane</keyword>
<reference evidence="13 14" key="1">
    <citation type="submission" date="2015-05" db="EMBL/GenBank/DDBJ databases">
        <title>Whole genome sequence and identification of bacterial endophytes from Costus igneus.</title>
        <authorList>
            <person name="Lee Y.P."/>
            <person name="Gan H.M."/>
            <person name="Eng W."/>
            <person name="Wheatley M.S."/>
            <person name="Caraballo A."/>
            <person name="Polter S."/>
            <person name="Savka M.A."/>
            <person name="Hudson A.O."/>
        </authorList>
    </citation>
    <scope>NUCLEOTIDE SEQUENCE [LARGE SCALE GENOMIC DNA]</scope>
    <source>
        <strain evidence="13 14">RIT379</strain>
    </source>
</reference>